<organism evidence="1 2">
    <name type="scientific">Phytohabitans flavus</name>
    <dbReference type="NCBI Taxonomy" id="1076124"/>
    <lineage>
        <taxon>Bacteria</taxon>
        <taxon>Bacillati</taxon>
        <taxon>Actinomycetota</taxon>
        <taxon>Actinomycetes</taxon>
        <taxon>Micromonosporales</taxon>
        <taxon>Micromonosporaceae</taxon>
    </lineage>
</organism>
<dbReference type="AlphaFoldDB" id="A0A6F8Y8C1"/>
<dbReference type="EMBL" id="AP022870">
    <property type="protein sequence ID" value="BCB82362.1"/>
    <property type="molecule type" value="Genomic_DNA"/>
</dbReference>
<keyword evidence="2" id="KW-1185">Reference proteome</keyword>
<sequence length="154" mass="17449">MRHLEFVTTITAPVEVVFDTSLEVDVHTGSMAASGERAVGGVTSGRLHLDDEVTWQARHLGRSWRMTSRITSHERPRYFVDEQVSGPFAVWRHAHHFEARDGGVTVMRDVIDFAAPYWLLGRLAERLVLDTYMSRLIVTRNKHLAAICEARHAA</sequence>
<reference evidence="1 2" key="2">
    <citation type="submission" date="2020-03" db="EMBL/GenBank/DDBJ databases">
        <authorList>
            <person name="Ichikawa N."/>
            <person name="Kimura A."/>
            <person name="Kitahashi Y."/>
            <person name="Uohara A."/>
        </authorList>
    </citation>
    <scope>NUCLEOTIDE SEQUENCE [LARGE SCALE GENOMIC DNA]</scope>
    <source>
        <strain evidence="1 2">NBRC 107702</strain>
    </source>
</reference>
<accession>A0A6F8Y8C1</accession>
<dbReference type="Gene3D" id="3.30.530.20">
    <property type="match status" value="1"/>
</dbReference>
<reference evidence="1 2" key="1">
    <citation type="submission" date="2020-03" db="EMBL/GenBank/DDBJ databases">
        <title>Whole genome shotgun sequence of Phytohabitans flavus NBRC 107702.</title>
        <authorList>
            <person name="Komaki H."/>
            <person name="Tamura T."/>
        </authorList>
    </citation>
    <scope>NUCLEOTIDE SEQUENCE [LARGE SCALE GENOMIC DNA]</scope>
    <source>
        <strain evidence="1 2">NBRC 107702</strain>
    </source>
</reference>
<evidence type="ECO:0000313" key="2">
    <source>
        <dbReference type="Proteomes" id="UP000502508"/>
    </source>
</evidence>
<dbReference type="KEGG" id="pfla:Pflav_087720"/>
<dbReference type="RefSeq" id="WP_173041920.1">
    <property type="nucleotide sequence ID" value="NZ_AP022870.1"/>
</dbReference>
<evidence type="ECO:0000313" key="1">
    <source>
        <dbReference type="EMBL" id="BCB82362.1"/>
    </source>
</evidence>
<name>A0A6F8Y8C1_9ACTN</name>
<dbReference type="InterPro" id="IPR023393">
    <property type="entry name" value="START-like_dom_sf"/>
</dbReference>
<protein>
    <recommendedName>
        <fullName evidence="3">Cyclase</fullName>
    </recommendedName>
</protein>
<gene>
    <name evidence="1" type="ORF">Pflav_087720</name>
</gene>
<proteinExistence type="predicted"/>
<dbReference type="SUPFAM" id="SSF55961">
    <property type="entry name" value="Bet v1-like"/>
    <property type="match status" value="1"/>
</dbReference>
<evidence type="ECO:0008006" key="3">
    <source>
        <dbReference type="Google" id="ProtNLM"/>
    </source>
</evidence>
<dbReference type="Proteomes" id="UP000502508">
    <property type="component" value="Chromosome"/>
</dbReference>
<dbReference type="CDD" id="cd07820">
    <property type="entry name" value="SRPBCC_3"/>
    <property type="match status" value="1"/>
</dbReference>